<dbReference type="Pfam" id="PF25927">
    <property type="entry name" value="DUF7972"/>
    <property type="match status" value="1"/>
</dbReference>
<reference evidence="2 3" key="1">
    <citation type="journal article" date="2019" name="Int. J. Syst. Evol. Microbiol.">
        <title>The Global Catalogue of Microorganisms (GCM) 10K type strain sequencing project: providing services to taxonomists for standard genome sequencing and annotation.</title>
        <authorList>
            <consortium name="The Broad Institute Genomics Platform"/>
            <consortium name="The Broad Institute Genome Sequencing Center for Infectious Disease"/>
            <person name="Wu L."/>
            <person name="Ma J."/>
        </authorList>
    </citation>
    <scope>NUCLEOTIDE SEQUENCE [LARGE SCALE GENOMIC DNA]</scope>
    <source>
        <strain evidence="2 3">PSRA2</strain>
    </source>
</reference>
<dbReference type="InterPro" id="IPR058278">
    <property type="entry name" value="DUF7972"/>
</dbReference>
<evidence type="ECO:0008006" key="4">
    <source>
        <dbReference type="Google" id="ProtNLM"/>
    </source>
</evidence>
<dbReference type="RefSeq" id="WP_304449005.1">
    <property type="nucleotide sequence ID" value="NZ_JARRAH010000001.1"/>
</dbReference>
<name>A0ABD5UA79_9EURY</name>
<gene>
    <name evidence="2" type="ORF">ACFQHK_12570</name>
</gene>
<organism evidence="2 3">
    <name type="scientific">Halomarina ordinaria</name>
    <dbReference type="NCBI Taxonomy" id="3033939"/>
    <lineage>
        <taxon>Archaea</taxon>
        <taxon>Methanobacteriati</taxon>
        <taxon>Methanobacteriota</taxon>
        <taxon>Stenosarchaea group</taxon>
        <taxon>Halobacteria</taxon>
        <taxon>Halobacteriales</taxon>
        <taxon>Natronomonadaceae</taxon>
        <taxon>Halomarina</taxon>
    </lineage>
</organism>
<feature type="transmembrane region" description="Helical" evidence="1">
    <location>
        <begin position="69"/>
        <end position="91"/>
    </location>
</feature>
<keyword evidence="1" id="KW-1133">Transmembrane helix</keyword>
<sequence length="345" mass="38017">MSEFEPSETVYERPDGGRVRNWLLLTGNRNVLAGVLTVGLFLVLVGGGWVNVVPLRTVIQTGTHVERLFQAFIGSLITGITLVVTLNQLVLSRELGPLGDQRERMAGSLSFREEIEDLSGSVAPPDPASFLAVFMAQSKERADRLREATATDADEALRDRAETLADRIHAHADEVESRLSDARFGRFDVLRTVLDYDYSWNTYALRRLRSEHDDSLSEAERAAFDDLVEVLQLFGPAREHFKTLYFRWELVNFSRGILYTGIPALAVSMLGLLYIDPNSFAGTTAGVDTIVVVVSAAAAVATTPFFLLAAYIVRLGTVAQRTLAIGPFVLREAERPDDVDLGGSR</sequence>
<dbReference type="Proteomes" id="UP001596406">
    <property type="component" value="Unassembled WGS sequence"/>
</dbReference>
<feature type="transmembrane region" description="Helical" evidence="1">
    <location>
        <begin position="290"/>
        <end position="313"/>
    </location>
</feature>
<protein>
    <recommendedName>
        <fullName evidence="4">DUF4239 domain-containing protein</fullName>
    </recommendedName>
</protein>
<comment type="caution">
    <text evidence="2">The sequence shown here is derived from an EMBL/GenBank/DDBJ whole genome shotgun (WGS) entry which is preliminary data.</text>
</comment>
<dbReference type="AlphaFoldDB" id="A0ABD5UA79"/>
<dbReference type="EMBL" id="JBHSXM010000001">
    <property type="protein sequence ID" value="MFC6837340.1"/>
    <property type="molecule type" value="Genomic_DNA"/>
</dbReference>
<evidence type="ECO:0000313" key="2">
    <source>
        <dbReference type="EMBL" id="MFC6837340.1"/>
    </source>
</evidence>
<keyword evidence="1" id="KW-0472">Membrane</keyword>
<accession>A0ABD5UA79</accession>
<evidence type="ECO:0000313" key="3">
    <source>
        <dbReference type="Proteomes" id="UP001596406"/>
    </source>
</evidence>
<feature type="transmembrane region" description="Helical" evidence="1">
    <location>
        <begin position="30"/>
        <end position="49"/>
    </location>
</feature>
<keyword evidence="3" id="KW-1185">Reference proteome</keyword>
<evidence type="ECO:0000256" key="1">
    <source>
        <dbReference type="SAM" id="Phobius"/>
    </source>
</evidence>
<feature type="transmembrane region" description="Helical" evidence="1">
    <location>
        <begin position="256"/>
        <end position="275"/>
    </location>
</feature>
<keyword evidence="1" id="KW-0812">Transmembrane</keyword>
<proteinExistence type="predicted"/>